<evidence type="ECO:0000256" key="7">
    <source>
        <dbReference type="ARBA" id="ARBA00035288"/>
    </source>
</evidence>
<dbReference type="GO" id="GO:0005762">
    <property type="term" value="C:mitochondrial large ribosomal subunit"/>
    <property type="evidence" value="ECO:0007669"/>
    <property type="project" value="TreeGrafter"/>
</dbReference>
<dbReference type="AlphaFoldDB" id="A0A2T7P714"/>
<dbReference type="EMBL" id="PZQS01000006">
    <property type="protein sequence ID" value="PVD29218.1"/>
    <property type="molecule type" value="Genomic_DNA"/>
</dbReference>
<proteinExistence type="inferred from homology"/>
<evidence type="ECO:0000256" key="6">
    <source>
        <dbReference type="ARBA" id="ARBA00023274"/>
    </source>
</evidence>
<dbReference type="FunFam" id="2.30.30.790:FF:000002">
    <property type="entry name" value="39S ribosomal protein L19, mitochondrial"/>
    <property type="match status" value="1"/>
</dbReference>
<dbReference type="OrthoDB" id="432645at2759"/>
<dbReference type="GO" id="GO:0006412">
    <property type="term" value="P:translation"/>
    <property type="evidence" value="ECO:0007669"/>
    <property type="project" value="InterPro"/>
</dbReference>
<evidence type="ECO:0000256" key="2">
    <source>
        <dbReference type="ARBA" id="ARBA00005781"/>
    </source>
</evidence>
<dbReference type="Proteomes" id="UP000245119">
    <property type="component" value="Linkage Group LG6"/>
</dbReference>
<comment type="caution">
    <text evidence="9">The sequence shown here is derived from an EMBL/GenBank/DDBJ whole genome shotgun (WGS) entry which is preliminary data.</text>
</comment>
<evidence type="ECO:0000313" key="9">
    <source>
        <dbReference type="EMBL" id="PVD29218.1"/>
    </source>
</evidence>
<evidence type="ECO:0000256" key="8">
    <source>
        <dbReference type="ARBA" id="ARBA00035359"/>
    </source>
</evidence>
<dbReference type="SUPFAM" id="SSF50104">
    <property type="entry name" value="Translation proteins SH3-like domain"/>
    <property type="match status" value="1"/>
</dbReference>
<comment type="subcellular location">
    <subcellularLocation>
        <location evidence="1">Mitochondrion</location>
    </subcellularLocation>
</comment>
<dbReference type="PANTHER" id="PTHR15680:SF9">
    <property type="entry name" value="LARGE RIBOSOMAL SUBUNIT PROTEIN BL19M"/>
    <property type="match status" value="1"/>
</dbReference>
<name>A0A2T7P714_POMCA</name>
<keyword evidence="3" id="KW-0809">Transit peptide</keyword>
<comment type="similarity">
    <text evidence="2">Belongs to the bacterial ribosomal protein bL19 family.</text>
</comment>
<keyword evidence="6" id="KW-0687">Ribonucleoprotein</keyword>
<dbReference type="PRINTS" id="PR00061">
    <property type="entry name" value="RIBOSOMALL19"/>
</dbReference>
<keyword evidence="4" id="KW-0689">Ribosomal protein</keyword>
<keyword evidence="10" id="KW-1185">Reference proteome</keyword>
<protein>
    <recommendedName>
        <fullName evidence="7">Large ribosomal subunit protein bL19m</fullName>
    </recommendedName>
    <alternativeName>
        <fullName evidence="8">39S ribosomal protein L19, mitochondrial</fullName>
    </alternativeName>
</protein>
<dbReference type="Pfam" id="PF01245">
    <property type="entry name" value="Ribosomal_L19"/>
    <property type="match status" value="1"/>
</dbReference>
<organism evidence="9 10">
    <name type="scientific">Pomacea canaliculata</name>
    <name type="common">Golden apple snail</name>
    <dbReference type="NCBI Taxonomy" id="400727"/>
    <lineage>
        <taxon>Eukaryota</taxon>
        <taxon>Metazoa</taxon>
        <taxon>Spiralia</taxon>
        <taxon>Lophotrochozoa</taxon>
        <taxon>Mollusca</taxon>
        <taxon>Gastropoda</taxon>
        <taxon>Caenogastropoda</taxon>
        <taxon>Architaenioglossa</taxon>
        <taxon>Ampullarioidea</taxon>
        <taxon>Ampullariidae</taxon>
        <taxon>Pomacea</taxon>
    </lineage>
</organism>
<dbReference type="InterPro" id="IPR038657">
    <property type="entry name" value="Ribosomal_bL19_sf"/>
</dbReference>
<dbReference type="GO" id="GO:0003735">
    <property type="term" value="F:structural constituent of ribosome"/>
    <property type="evidence" value="ECO:0007669"/>
    <property type="project" value="InterPro"/>
</dbReference>
<dbReference type="Gene3D" id="2.30.30.790">
    <property type="match status" value="1"/>
</dbReference>
<dbReference type="PANTHER" id="PTHR15680">
    <property type="entry name" value="RIBOSOMAL PROTEIN L19"/>
    <property type="match status" value="1"/>
</dbReference>
<reference evidence="9 10" key="1">
    <citation type="submission" date="2018-04" db="EMBL/GenBank/DDBJ databases">
        <title>The genome of golden apple snail Pomacea canaliculata provides insight into stress tolerance and invasive adaptation.</title>
        <authorList>
            <person name="Liu C."/>
            <person name="Liu B."/>
            <person name="Ren Y."/>
            <person name="Zhang Y."/>
            <person name="Wang H."/>
            <person name="Li S."/>
            <person name="Jiang F."/>
            <person name="Yin L."/>
            <person name="Zhang G."/>
            <person name="Qian W."/>
            <person name="Fan W."/>
        </authorList>
    </citation>
    <scope>NUCLEOTIDE SEQUENCE [LARGE SCALE GENOMIC DNA]</scope>
    <source>
        <strain evidence="9">SZHN2017</strain>
        <tissue evidence="9">Muscle</tissue>
    </source>
</reference>
<evidence type="ECO:0000256" key="5">
    <source>
        <dbReference type="ARBA" id="ARBA00023128"/>
    </source>
</evidence>
<sequence>MSSDTVTFTTAPACSIGALYIHTKPITPDVYGNTKARRARELRPRRNYLLNEDVEKQRRSLLQRNPEVESSVADVEASSDLLQNLREKMPEFMPRPDILSRDRILEKLERQDMYRRREVINIPEFFVGSIMAVTVADKSAPGKQRRFVGICIYREGQGLSANFILRNVIDGQGVEIRFELYNPTLLKIETLKLEKRLDDQLMYLRDAPQEYSTVPFDFEPVPLPKGAAVPLNPLKVKLNRRPWHERWERMNLKGVEDLGLPERFYKRAQELAKPWERFDLMKQYRSTIDDDEAQTVMKEVYAKTKNIQSLRRQQRTQKQKEK</sequence>
<dbReference type="STRING" id="400727.A0A2T7P714"/>
<dbReference type="InterPro" id="IPR008991">
    <property type="entry name" value="Translation_prot_SH3-like_sf"/>
</dbReference>
<evidence type="ECO:0000256" key="4">
    <source>
        <dbReference type="ARBA" id="ARBA00022980"/>
    </source>
</evidence>
<evidence type="ECO:0000256" key="3">
    <source>
        <dbReference type="ARBA" id="ARBA00022946"/>
    </source>
</evidence>
<dbReference type="InterPro" id="IPR001857">
    <property type="entry name" value="Ribosomal_bL19"/>
</dbReference>
<evidence type="ECO:0000313" key="10">
    <source>
        <dbReference type="Proteomes" id="UP000245119"/>
    </source>
</evidence>
<keyword evidence="5" id="KW-0496">Mitochondrion</keyword>
<gene>
    <name evidence="9" type="ORF">C0Q70_11815</name>
</gene>
<evidence type="ECO:0000256" key="1">
    <source>
        <dbReference type="ARBA" id="ARBA00004173"/>
    </source>
</evidence>
<accession>A0A2T7P714</accession>